<dbReference type="Proteomes" id="UP001596958">
    <property type="component" value="Unassembled WGS sequence"/>
</dbReference>
<dbReference type="SUPFAM" id="SSF49464">
    <property type="entry name" value="Carboxypeptidase regulatory domain-like"/>
    <property type="match status" value="1"/>
</dbReference>
<name>A0ABW2YT17_9SPHI</name>
<comment type="similarity">
    <text evidence="7">Belongs to the TonB-dependent receptor family.</text>
</comment>
<dbReference type="NCBIfam" id="TIGR04057">
    <property type="entry name" value="SusC_RagA_signa"/>
    <property type="match status" value="1"/>
</dbReference>
<evidence type="ECO:0000256" key="7">
    <source>
        <dbReference type="PROSITE-ProRule" id="PRU01360"/>
    </source>
</evidence>
<dbReference type="NCBIfam" id="TIGR04056">
    <property type="entry name" value="OMP_RagA_SusC"/>
    <property type="match status" value="1"/>
</dbReference>
<evidence type="ECO:0000313" key="10">
    <source>
        <dbReference type="Proteomes" id="UP001596958"/>
    </source>
</evidence>
<dbReference type="InterPro" id="IPR036942">
    <property type="entry name" value="Beta-barrel_TonB_sf"/>
</dbReference>
<dbReference type="InterPro" id="IPR008969">
    <property type="entry name" value="CarboxyPept-like_regulatory"/>
</dbReference>
<keyword evidence="6 7" id="KW-0998">Cell outer membrane</keyword>
<keyword evidence="5 7" id="KW-0472">Membrane</keyword>
<evidence type="ECO:0000256" key="4">
    <source>
        <dbReference type="ARBA" id="ARBA00022692"/>
    </source>
</evidence>
<comment type="subcellular location">
    <subcellularLocation>
        <location evidence="1 7">Cell outer membrane</location>
        <topology evidence="1 7">Multi-pass membrane protein</topology>
    </subcellularLocation>
</comment>
<feature type="domain" description="TonB-dependent receptor plug" evidence="8">
    <location>
        <begin position="222"/>
        <end position="342"/>
    </location>
</feature>
<evidence type="ECO:0000313" key="9">
    <source>
        <dbReference type="EMBL" id="MFD0749572.1"/>
    </source>
</evidence>
<dbReference type="Gene3D" id="2.40.170.20">
    <property type="entry name" value="TonB-dependent receptor, beta-barrel domain"/>
    <property type="match status" value="1"/>
</dbReference>
<comment type="caution">
    <text evidence="9">The sequence shown here is derived from an EMBL/GenBank/DDBJ whole genome shotgun (WGS) entry which is preliminary data.</text>
</comment>
<reference evidence="10" key="1">
    <citation type="journal article" date="2019" name="Int. J. Syst. Evol. Microbiol.">
        <title>The Global Catalogue of Microorganisms (GCM) 10K type strain sequencing project: providing services to taxonomists for standard genome sequencing and annotation.</title>
        <authorList>
            <consortium name="The Broad Institute Genomics Platform"/>
            <consortium name="The Broad Institute Genome Sequencing Center for Infectious Disease"/>
            <person name="Wu L."/>
            <person name="Ma J."/>
        </authorList>
    </citation>
    <scope>NUCLEOTIDE SEQUENCE [LARGE SCALE GENOMIC DNA]</scope>
    <source>
        <strain evidence="10">CCUG 63418</strain>
    </source>
</reference>
<dbReference type="Pfam" id="PF13715">
    <property type="entry name" value="CarbopepD_reg_2"/>
    <property type="match status" value="1"/>
</dbReference>
<gene>
    <name evidence="9" type="ORF">ACFQZS_05420</name>
</gene>
<keyword evidence="10" id="KW-1185">Reference proteome</keyword>
<dbReference type="Gene3D" id="2.170.130.10">
    <property type="entry name" value="TonB-dependent receptor, plug domain"/>
    <property type="match status" value="1"/>
</dbReference>
<evidence type="ECO:0000256" key="1">
    <source>
        <dbReference type="ARBA" id="ARBA00004571"/>
    </source>
</evidence>
<evidence type="ECO:0000256" key="5">
    <source>
        <dbReference type="ARBA" id="ARBA00023136"/>
    </source>
</evidence>
<dbReference type="RefSeq" id="WP_377098055.1">
    <property type="nucleotide sequence ID" value="NZ_JBHTHU010000002.1"/>
</dbReference>
<dbReference type="Gene3D" id="3.55.50.30">
    <property type="match status" value="1"/>
</dbReference>
<dbReference type="PROSITE" id="PS52016">
    <property type="entry name" value="TONB_DEPENDENT_REC_3"/>
    <property type="match status" value="1"/>
</dbReference>
<dbReference type="EMBL" id="JBHTHU010000002">
    <property type="protein sequence ID" value="MFD0749572.1"/>
    <property type="molecule type" value="Genomic_DNA"/>
</dbReference>
<protein>
    <submittedName>
        <fullName evidence="9">SusC/RagA family TonB-linked outer membrane protein</fullName>
    </submittedName>
</protein>
<dbReference type="Gene3D" id="2.60.40.1120">
    <property type="entry name" value="Carboxypeptidase-like, regulatory domain"/>
    <property type="match status" value="1"/>
</dbReference>
<keyword evidence="4 7" id="KW-0812">Transmembrane</keyword>
<evidence type="ECO:0000256" key="3">
    <source>
        <dbReference type="ARBA" id="ARBA00022452"/>
    </source>
</evidence>
<proteinExistence type="inferred from homology"/>
<evidence type="ECO:0000256" key="6">
    <source>
        <dbReference type="ARBA" id="ARBA00023237"/>
    </source>
</evidence>
<sequence length="1149" mass="124218">MKITFGQIVLILFFTGMSYANPSIGQALLERRVDFNIQNSNLKTALTQLEKQTSYRFVYRNSLVEKEAQIYVEAKNEKLGDILAKLLVPRGIAFEVISNRIVLSKIKVDGASAAEKPGSVIVEPIAVTVTGKITDSKGEPLVGVSVSEQGTSSGTVTNQNGNYSIAVAGNNSVLVFQYIGYESKIETVGARTVINVVLQTQTKALDEVVVTALGIKKESKKLGYAATSVKIDEITQNRTTNVMTSLEGKIAGLDIAPPAAGAGASNRIRLRGQSGFSGQTNSPLIVINGLPMDQGSRSAEGAPGIDQGDNLQQINPDDIESMTVLKGATSAALYGSRAANGAIIITTKTGAKNSKFGVEISSNFSSNQALDYTNYQTVYGTGVGGNRPVSVSDAVANGSQSWGAKYDGVPTIQYDGVLRPYSPDKNRITEFYRTGNSLTNTVALSGGNASTSFRISFSNQDANGISPNNDYHKKIFNLGLNSKITEKLSLVANINYTHEENNNPPMVGVQGIGFSSFLHRMPLTLSNETLKASAVGPDGNLYPNNPFGALLTNPYYLIGRMFNYAKRDRWLGTISARYDFTKWLYLQGRVNADLGYNTNESNLPHGVGVPLRNSTNTGWAGTYNINTGFNRQMNMDFLLGTSHKIGDFSIDASVGGNMYTVNNNNTTQGVTDFIVKDLYSIGNGVTKTQNYGISRSQVNSAYAFADFGYKDFLYLNVTDRVDYFSVLTPPSSIVANPKNSFNYPSVSASFIFSELLPNITWLNYGKLRASYAAVGNANGVNPFSSQLTYSIAQQLFGTYPIGSIANGSNPNPYIAPFSVTEKEIGLEIKTLNSRLNFDIAVYDKRTNNQILPVDLSPASGYGSTIVNIAKLKNTGLEVAIDGTPAKSSNFSWTISANAAYNTSKVLELNPGQTRQTVVYFNGTGNEFLGNLTYDVGKEMNQLVAYTYLRNAAGQIMLSSSGKLLQSANMVNFGSANSKVIGGISNTFRYKSLSLLVSIDGKFGGKMFSSTALNGLRSGMSQASLVGRDGVVFDGVLPNGNKNNVSVDPRIFYADYRTLQIADPFVFSSDFIKLRNITLTYDFTKLMSKNVKFVKGLSVSVFCRNAALLMKRIPDVDPEAFASTSDSRLGYEQHTEPTTRTLGLNLNVKF</sequence>
<dbReference type="SUPFAM" id="SSF56935">
    <property type="entry name" value="Porins"/>
    <property type="match status" value="1"/>
</dbReference>
<dbReference type="InterPro" id="IPR037066">
    <property type="entry name" value="Plug_dom_sf"/>
</dbReference>
<accession>A0ABW2YT17</accession>
<keyword evidence="2 7" id="KW-0813">Transport</keyword>
<evidence type="ECO:0000256" key="2">
    <source>
        <dbReference type="ARBA" id="ARBA00022448"/>
    </source>
</evidence>
<keyword evidence="3 7" id="KW-1134">Transmembrane beta strand</keyword>
<evidence type="ECO:0000259" key="8">
    <source>
        <dbReference type="Pfam" id="PF07715"/>
    </source>
</evidence>
<dbReference type="InterPro" id="IPR039426">
    <property type="entry name" value="TonB-dep_rcpt-like"/>
</dbReference>
<organism evidence="9 10">
    <name type="scientific">Mucilaginibacter calamicampi</name>
    <dbReference type="NCBI Taxonomy" id="1302352"/>
    <lineage>
        <taxon>Bacteria</taxon>
        <taxon>Pseudomonadati</taxon>
        <taxon>Bacteroidota</taxon>
        <taxon>Sphingobacteriia</taxon>
        <taxon>Sphingobacteriales</taxon>
        <taxon>Sphingobacteriaceae</taxon>
        <taxon>Mucilaginibacter</taxon>
    </lineage>
</organism>
<dbReference type="InterPro" id="IPR023997">
    <property type="entry name" value="TonB-dep_OMP_SusC/RagA_CS"/>
</dbReference>
<dbReference type="InterPro" id="IPR012910">
    <property type="entry name" value="Plug_dom"/>
</dbReference>
<dbReference type="Pfam" id="PF07715">
    <property type="entry name" value="Plug"/>
    <property type="match status" value="1"/>
</dbReference>
<dbReference type="InterPro" id="IPR023996">
    <property type="entry name" value="TonB-dep_OMP_SusC/RagA"/>
</dbReference>